<comment type="pathway">
    <text evidence="1 8">Nucleotide-sugar biosynthesis; UDP-N-acetyl-alpha-D-glucosamine biosynthesis; N-acetyl-alpha-D-glucosamine 1-phosphate from alpha-D-glucosamine 6-phosphate (route I): step 1/2.</text>
</comment>
<dbReference type="FunFam" id="3.40.630.30:FF:000136">
    <property type="entry name" value="Glucosamine 6-phosphate N-acetyltransferase"/>
    <property type="match status" value="1"/>
</dbReference>
<dbReference type="GO" id="GO:0006048">
    <property type="term" value="P:UDP-N-acetylglucosamine biosynthetic process"/>
    <property type="evidence" value="ECO:0007669"/>
    <property type="project" value="UniProtKB-UniRule"/>
</dbReference>
<dbReference type="EMBL" id="CAIF01000092">
    <property type="protein sequence ID" value="CCH43876.1"/>
    <property type="molecule type" value="Genomic_DNA"/>
</dbReference>
<comment type="caution">
    <text evidence="10">The sequence shown here is derived from an EMBL/GenBank/DDBJ whole genome shotgun (WGS) entry which is preliminary data.</text>
</comment>
<evidence type="ECO:0000256" key="2">
    <source>
        <dbReference type="ARBA" id="ARBA00006048"/>
    </source>
</evidence>
<dbReference type="Gene3D" id="3.40.630.30">
    <property type="match status" value="1"/>
</dbReference>
<evidence type="ECO:0000256" key="3">
    <source>
        <dbReference type="ARBA" id="ARBA00012703"/>
    </source>
</evidence>
<organism evidence="10 11">
    <name type="scientific">Wickerhamomyces ciferrii (strain ATCC 14091 / BCRC 22168 / CBS 111 / JCM 3599 / NBRC 0793 / NRRL Y-1031 F-60-10)</name>
    <name type="common">Yeast</name>
    <name type="synonym">Pichia ciferrii</name>
    <dbReference type="NCBI Taxonomy" id="1206466"/>
    <lineage>
        <taxon>Eukaryota</taxon>
        <taxon>Fungi</taxon>
        <taxon>Dikarya</taxon>
        <taxon>Ascomycota</taxon>
        <taxon>Saccharomycotina</taxon>
        <taxon>Saccharomycetes</taxon>
        <taxon>Phaffomycetales</taxon>
        <taxon>Wickerhamomycetaceae</taxon>
        <taxon>Wickerhamomyces</taxon>
    </lineage>
</organism>
<evidence type="ECO:0000256" key="8">
    <source>
        <dbReference type="RuleBase" id="RU365086"/>
    </source>
</evidence>
<name>K0KLM2_WICCF</name>
<evidence type="ECO:0000256" key="6">
    <source>
        <dbReference type="ARBA" id="ARBA00048964"/>
    </source>
</evidence>
<dbReference type="HOGENOM" id="CLU_072095_3_0_1"/>
<keyword evidence="5 8" id="KW-0012">Acyltransferase</keyword>
<evidence type="ECO:0000313" key="11">
    <source>
        <dbReference type="Proteomes" id="UP000009328"/>
    </source>
</evidence>
<dbReference type="InterPro" id="IPR039143">
    <property type="entry name" value="GNPNAT1-like"/>
</dbReference>
<gene>
    <name evidence="10" type="ORF">BN7_3430</name>
</gene>
<dbReference type="GO" id="GO:0004343">
    <property type="term" value="F:glucosamine 6-phosphate N-acetyltransferase activity"/>
    <property type="evidence" value="ECO:0007669"/>
    <property type="project" value="UniProtKB-UniRule"/>
</dbReference>
<dbReference type="CDD" id="cd04301">
    <property type="entry name" value="NAT_SF"/>
    <property type="match status" value="1"/>
</dbReference>
<dbReference type="Pfam" id="PF00583">
    <property type="entry name" value="Acetyltransf_1"/>
    <property type="match status" value="1"/>
</dbReference>
<proteinExistence type="inferred from homology"/>
<dbReference type="AlphaFoldDB" id="K0KLM2"/>
<feature type="domain" description="N-acetyltransferase" evidence="9">
    <location>
        <begin position="7"/>
        <end position="154"/>
    </location>
</feature>
<comment type="similarity">
    <text evidence="2 8">Belongs to the acetyltransferase family. GNA1 subfamily.</text>
</comment>
<dbReference type="EC" id="2.3.1.4" evidence="3 8"/>
<dbReference type="UniPathway" id="UPA00113">
    <property type="reaction ID" value="UER00529"/>
</dbReference>
<evidence type="ECO:0000256" key="7">
    <source>
        <dbReference type="ARBA" id="ARBA00069869"/>
    </source>
</evidence>
<evidence type="ECO:0000256" key="5">
    <source>
        <dbReference type="ARBA" id="ARBA00023315"/>
    </source>
</evidence>
<keyword evidence="11" id="KW-1185">Reference proteome</keyword>
<dbReference type="STRING" id="1206466.K0KLM2"/>
<dbReference type="eggNOG" id="KOG3396">
    <property type="taxonomic scope" value="Eukaryota"/>
</dbReference>
<accession>K0KLM2</accession>
<dbReference type="Proteomes" id="UP000009328">
    <property type="component" value="Unassembled WGS sequence"/>
</dbReference>
<evidence type="ECO:0000256" key="1">
    <source>
        <dbReference type="ARBA" id="ARBA00004832"/>
    </source>
</evidence>
<sequence length="154" mass="17323">MSLPEGYTVRRLQESDFKRGVLDVLTALTTVGDLSELQFNNIVTKWDCLTLMNGKPIYNPVVIINDQDQVVATGMIFIEEKLIHTGGLVGHIEDIAVRNDQQGKKLGKFLIEELKTIGQKAGVYKIILDCDPKNEGFYEKCGFKNAGIEMQYRL</sequence>
<dbReference type="FunCoup" id="K0KLM2">
    <property type="interactions" value="466"/>
</dbReference>
<dbReference type="InterPro" id="IPR016181">
    <property type="entry name" value="Acyl_CoA_acyltransferase"/>
</dbReference>
<reference evidence="10 11" key="1">
    <citation type="journal article" date="2012" name="Eukaryot. Cell">
        <title>Draft genome sequence of Wickerhamomyces ciferrii NRRL Y-1031 F-60-10.</title>
        <authorList>
            <person name="Schneider J."/>
            <person name="Andrea H."/>
            <person name="Blom J."/>
            <person name="Jaenicke S."/>
            <person name="Ruckert C."/>
            <person name="Schorsch C."/>
            <person name="Szczepanowski R."/>
            <person name="Farwick M."/>
            <person name="Goesmann A."/>
            <person name="Puhler A."/>
            <person name="Schaffer S."/>
            <person name="Tauch A."/>
            <person name="Kohler T."/>
            <person name="Brinkrolf K."/>
        </authorList>
    </citation>
    <scope>NUCLEOTIDE SEQUENCE [LARGE SCALE GENOMIC DNA]</scope>
    <source>
        <strain evidence="11">ATCC 14091 / BCRC 22168 / CBS 111 / JCM 3599 / NBRC 0793 / NRRL Y-1031 F-60-10</strain>
    </source>
</reference>
<dbReference type="PROSITE" id="PS51186">
    <property type="entry name" value="GNAT"/>
    <property type="match status" value="1"/>
</dbReference>
<dbReference type="SUPFAM" id="SSF55729">
    <property type="entry name" value="Acyl-CoA N-acyltransferases (Nat)"/>
    <property type="match status" value="1"/>
</dbReference>
<evidence type="ECO:0000256" key="4">
    <source>
        <dbReference type="ARBA" id="ARBA00022679"/>
    </source>
</evidence>
<comment type="catalytic activity">
    <reaction evidence="6 8">
        <text>D-glucosamine 6-phosphate + acetyl-CoA = N-acetyl-D-glucosamine 6-phosphate + CoA + H(+)</text>
        <dbReference type="Rhea" id="RHEA:10292"/>
        <dbReference type="ChEBI" id="CHEBI:15378"/>
        <dbReference type="ChEBI" id="CHEBI:57287"/>
        <dbReference type="ChEBI" id="CHEBI:57288"/>
        <dbReference type="ChEBI" id="CHEBI:57513"/>
        <dbReference type="ChEBI" id="CHEBI:58725"/>
        <dbReference type="EC" id="2.3.1.4"/>
    </reaction>
</comment>
<keyword evidence="4 8" id="KW-0808">Transferase</keyword>
<dbReference type="InParanoid" id="K0KLM2"/>
<dbReference type="PANTHER" id="PTHR13355">
    <property type="entry name" value="GLUCOSAMINE 6-PHOSPHATE N-ACETYLTRANSFERASE"/>
    <property type="match status" value="1"/>
</dbReference>
<dbReference type="InterPro" id="IPR000182">
    <property type="entry name" value="GNAT_dom"/>
</dbReference>
<dbReference type="PANTHER" id="PTHR13355:SF11">
    <property type="entry name" value="GLUCOSAMINE 6-PHOSPHATE N-ACETYLTRANSFERASE"/>
    <property type="match status" value="1"/>
</dbReference>
<evidence type="ECO:0000313" key="10">
    <source>
        <dbReference type="EMBL" id="CCH43876.1"/>
    </source>
</evidence>
<evidence type="ECO:0000259" key="9">
    <source>
        <dbReference type="PROSITE" id="PS51186"/>
    </source>
</evidence>
<protein>
    <recommendedName>
        <fullName evidence="7 8">Glucosamine 6-phosphate N-acetyltransferase</fullName>
        <ecNumber evidence="3 8">2.3.1.4</ecNumber>
    </recommendedName>
</protein>